<evidence type="ECO:0000313" key="1">
    <source>
        <dbReference type="EMBL" id="PPK87795.1"/>
    </source>
</evidence>
<accession>A0A2S6I8H9</accession>
<dbReference type="RefSeq" id="WP_104418380.1">
    <property type="nucleotide sequence ID" value="NZ_PTJC01000005.1"/>
</dbReference>
<proteinExistence type="predicted"/>
<name>A0A2S6I8H9_9BACT</name>
<evidence type="ECO:0008006" key="3">
    <source>
        <dbReference type="Google" id="ProtNLM"/>
    </source>
</evidence>
<protein>
    <recommendedName>
        <fullName evidence="3">Lipoprotein</fullName>
    </recommendedName>
</protein>
<dbReference type="EMBL" id="PTJC01000005">
    <property type="protein sequence ID" value="PPK87795.1"/>
    <property type="molecule type" value="Genomic_DNA"/>
</dbReference>
<keyword evidence="2" id="KW-1185">Reference proteome</keyword>
<dbReference type="Proteomes" id="UP000237662">
    <property type="component" value="Unassembled WGS sequence"/>
</dbReference>
<organism evidence="1 2">
    <name type="scientific">Neolewinella xylanilytica</name>
    <dbReference type="NCBI Taxonomy" id="1514080"/>
    <lineage>
        <taxon>Bacteria</taxon>
        <taxon>Pseudomonadati</taxon>
        <taxon>Bacteroidota</taxon>
        <taxon>Saprospiria</taxon>
        <taxon>Saprospirales</taxon>
        <taxon>Lewinellaceae</taxon>
        <taxon>Neolewinella</taxon>
    </lineage>
</organism>
<dbReference type="PROSITE" id="PS51257">
    <property type="entry name" value="PROKAR_LIPOPROTEIN"/>
    <property type="match status" value="1"/>
</dbReference>
<gene>
    <name evidence="1" type="ORF">CLV84_0748</name>
</gene>
<comment type="caution">
    <text evidence="1">The sequence shown here is derived from an EMBL/GenBank/DDBJ whole genome shotgun (WGS) entry which is preliminary data.</text>
</comment>
<dbReference type="AlphaFoldDB" id="A0A2S6I8H9"/>
<reference evidence="1 2" key="1">
    <citation type="submission" date="2018-02" db="EMBL/GenBank/DDBJ databases">
        <title>Genomic Encyclopedia of Archaeal and Bacterial Type Strains, Phase II (KMG-II): from individual species to whole genera.</title>
        <authorList>
            <person name="Goeker M."/>
        </authorList>
    </citation>
    <scope>NUCLEOTIDE SEQUENCE [LARGE SCALE GENOMIC DNA]</scope>
    <source>
        <strain evidence="1 2">DSM 29526</strain>
    </source>
</reference>
<evidence type="ECO:0000313" key="2">
    <source>
        <dbReference type="Proteomes" id="UP000237662"/>
    </source>
</evidence>
<sequence length="172" mass="19275">MSRPLLPLFLLCLLLGCENTTESITAVGENDFLRGRIGERTFKLTQPPGAWLNNYYQTYNIDSVSAERDPDQYFLVIRRIDAEVTELVELSFPLDPLYTLPYPIASLRGFVSFADLYDDSTMGCPHVDSSSWSSVPVNFTIDGWSDNELIGQFTSLSEQLTGEGEFSIVIAK</sequence>